<reference evidence="5" key="1">
    <citation type="submission" date="2007-10" db="EMBL/GenBank/DDBJ databases">
        <title>Complete genome of Alkaliphilus oremlandii OhILAs.</title>
        <authorList>
            <person name="Copeland A."/>
            <person name="Lucas S."/>
            <person name="Lapidus A."/>
            <person name="Barry K."/>
            <person name="Detter J.C."/>
            <person name="Glavina del Rio T."/>
            <person name="Hammon N."/>
            <person name="Israni S."/>
            <person name="Dalin E."/>
            <person name="Tice H."/>
            <person name="Pitluck S."/>
            <person name="Chain P."/>
            <person name="Malfatti S."/>
            <person name="Shin M."/>
            <person name="Vergez L."/>
            <person name="Schmutz J."/>
            <person name="Larimer F."/>
            <person name="Land M."/>
            <person name="Hauser L."/>
            <person name="Kyrpides N."/>
            <person name="Mikhailova N."/>
            <person name="Stolz J.F."/>
            <person name="Dawson A."/>
            <person name="Fisher E."/>
            <person name="Crable B."/>
            <person name="Perera E."/>
            <person name="Lisak J."/>
            <person name="Ranganathan M."/>
            <person name="Basu P."/>
            <person name="Richardson P."/>
        </authorList>
    </citation>
    <scope>NUCLEOTIDE SEQUENCE [LARGE SCALE GENOMIC DNA]</scope>
    <source>
        <strain evidence="5">OhILAs</strain>
    </source>
</reference>
<dbReference type="SUPFAM" id="SSF88713">
    <property type="entry name" value="Glycoside hydrolase/deacetylase"/>
    <property type="match status" value="1"/>
</dbReference>
<dbReference type="OrthoDB" id="258610at2"/>
<feature type="region of interest" description="Disordered" evidence="1">
    <location>
        <begin position="33"/>
        <end position="105"/>
    </location>
</feature>
<dbReference type="EMBL" id="CP000853">
    <property type="protein sequence ID" value="ABW18706.1"/>
    <property type="molecule type" value="Genomic_DNA"/>
</dbReference>
<evidence type="ECO:0000256" key="1">
    <source>
        <dbReference type="SAM" id="MobiDB-lite"/>
    </source>
</evidence>
<dbReference type="GO" id="GO:0005975">
    <property type="term" value="P:carbohydrate metabolic process"/>
    <property type="evidence" value="ECO:0007669"/>
    <property type="project" value="InterPro"/>
</dbReference>
<dbReference type="InterPro" id="IPR011330">
    <property type="entry name" value="Glyco_hydro/deAcase_b/a-brl"/>
</dbReference>
<protein>
    <submittedName>
        <fullName evidence="4">Polysaccharide deacetylase</fullName>
    </submittedName>
</protein>
<feature type="signal peptide" evidence="2">
    <location>
        <begin position="1"/>
        <end position="19"/>
    </location>
</feature>
<evidence type="ECO:0000313" key="4">
    <source>
        <dbReference type="EMBL" id="ABW18706.1"/>
    </source>
</evidence>
<keyword evidence="2" id="KW-0732">Signal</keyword>
<dbReference type="Gene3D" id="3.20.20.370">
    <property type="entry name" value="Glycoside hydrolase/deacetylase"/>
    <property type="match status" value="1"/>
</dbReference>
<feature type="compositionally biased region" description="Basic and acidic residues" evidence="1">
    <location>
        <begin position="77"/>
        <end position="102"/>
    </location>
</feature>
<dbReference type="PANTHER" id="PTHR10587:SF125">
    <property type="entry name" value="POLYSACCHARIDE DEACETYLASE YHEN-RELATED"/>
    <property type="match status" value="1"/>
</dbReference>
<evidence type="ECO:0000313" key="5">
    <source>
        <dbReference type="Proteomes" id="UP000000269"/>
    </source>
</evidence>
<evidence type="ECO:0000256" key="2">
    <source>
        <dbReference type="SAM" id="SignalP"/>
    </source>
</evidence>
<dbReference type="STRING" id="350688.Clos_1160"/>
<dbReference type="CDD" id="cd10944">
    <property type="entry name" value="CE4_SmPgdA_like"/>
    <property type="match status" value="1"/>
</dbReference>
<feature type="compositionally biased region" description="Basic and acidic residues" evidence="1">
    <location>
        <begin position="35"/>
        <end position="49"/>
    </location>
</feature>
<dbReference type="AlphaFoldDB" id="A8MF37"/>
<evidence type="ECO:0000259" key="3">
    <source>
        <dbReference type="PROSITE" id="PS51677"/>
    </source>
</evidence>
<keyword evidence="5" id="KW-1185">Reference proteome</keyword>
<dbReference type="PANTHER" id="PTHR10587">
    <property type="entry name" value="GLYCOSYL TRANSFERASE-RELATED"/>
    <property type="match status" value="1"/>
</dbReference>
<dbReference type="InterPro" id="IPR050248">
    <property type="entry name" value="Polysacc_deacetylase_ArnD"/>
</dbReference>
<dbReference type="PROSITE" id="PS51677">
    <property type="entry name" value="NODB"/>
    <property type="match status" value="1"/>
</dbReference>
<name>A8MF37_ALKOO</name>
<dbReference type="RefSeq" id="WP_012159018.1">
    <property type="nucleotide sequence ID" value="NC_009922.1"/>
</dbReference>
<dbReference type="Pfam" id="PF01522">
    <property type="entry name" value="Polysacc_deac_1"/>
    <property type="match status" value="1"/>
</dbReference>
<dbReference type="KEGG" id="aoe:Clos_1160"/>
<feature type="domain" description="NodB homology" evidence="3">
    <location>
        <begin position="102"/>
        <end position="297"/>
    </location>
</feature>
<dbReference type="InterPro" id="IPR002509">
    <property type="entry name" value="NODB_dom"/>
</dbReference>
<dbReference type="eggNOG" id="COG0726">
    <property type="taxonomic scope" value="Bacteria"/>
</dbReference>
<sequence length="322" mass="36971">MKRLGKVFVMTLIVLSFMAAMPSIRGITQSFRENVNPEDRIEDRNKENEGSTSSDEGIKEDPKEEKEIDAKDEEDLSKDNSEQKEQVPPIEKERDSKSESDKTIFLTFDDGPSTLTPEILRILAENDVKATFFTIGKSVEKYPEIVKQTYKEGHMVLPHTYSHEYSIYTTLETYYEDLELAKSAIEKVLNIELPYIFRFAGGSSNESSFKYGGKQYMPKLTEDVKAKGYYYIDWNVSSGDASADYDNKEKMLHNVIEGTKNKNFVVALFHDTARNTKMAEALEEMIISLKGQGYTFRTFRDITQEELDTMVKLKISNKPIKR</sequence>
<gene>
    <name evidence="4" type="ordered locus">Clos_1160</name>
</gene>
<proteinExistence type="predicted"/>
<feature type="chain" id="PRO_5038440889" evidence="2">
    <location>
        <begin position="20"/>
        <end position="322"/>
    </location>
</feature>
<dbReference type="HOGENOM" id="CLU_021264_6_1_9"/>
<dbReference type="Proteomes" id="UP000000269">
    <property type="component" value="Chromosome"/>
</dbReference>
<dbReference type="GO" id="GO:0016810">
    <property type="term" value="F:hydrolase activity, acting on carbon-nitrogen (but not peptide) bonds"/>
    <property type="evidence" value="ECO:0007669"/>
    <property type="project" value="InterPro"/>
</dbReference>
<feature type="compositionally biased region" description="Basic and acidic residues" evidence="1">
    <location>
        <begin position="56"/>
        <end position="69"/>
    </location>
</feature>
<organism evidence="4 5">
    <name type="scientific">Alkaliphilus oremlandii (strain OhILAs)</name>
    <name type="common">Clostridium oremlandii (strain OhILAs)</name>
    <dbReference type="NCBI Taxonomy" id="350688"/>
    <lineage>
        <taxon>Bacteria</taxon>
        <taxon>Bacillati</taxon>
        <taxon>Bacillota</taxon>
        <taxon>Clostridia</taxon>
        <taxon>Peptostreptococcales</taxon>
        <taxon>Natronincolaceae</taxon>
        <taxon>Alkaliphilus</taxon>
    </lineage>
</organism>
<accession>A8MF37</accession>